<evidence type="ECO:0000256" key="1">
    <source>
        <dbReference type="SAM" id="MobiDB-lite"/>
    </source>
</evidence>
<comment type="caution">
    <text evidence="2">The sequence shown here is derived from an EMBL/GenBank/DDBJ whole genome shotgun (WGS) entry which is preliminary data.</text>
</comment>
<sequence>MNYINAKFKSIGFECLFKINDKIVPRFVLEFYSQLEFYYNSEGHFVVNFFIQNKPFSFTLEEFGNILGIPSKDHCSYSDKWSIDYMEISSPTKGRYQTTPPSPSVIKTLIQTPGQGLVTRVHNKKTINVDDNEILNREIQHHMSSWVDIIHENVFCLGGHRDHVPAYAIRHGMKRCRSSNPSLSSNILDHPSSSRHTNENNDGNNEESFPSNLLLSKSTRQLFVNHRS</sequence>
<reference evidence="2" key="1">
    <citation type="journal article" date="2019" name="Sci. Rep.">
        <title>Draft genome of Tanacetum cinerariifolium, the natural source of mosquito coil.</title>
        <authorList>
            <person name="Yamashiro T."/>
            <person name="Shiraishi A."/>
            <person name="Satake H."/>
            <person name="Nakayama K."/>
        </authorList>
    </citation>
    <scope>NUCLEOTIDE SEQUENCE</scope>
</reference>
<gene>
    <name evidence="2" type="ORF">Tci_004788</name>
</gene>
<feature type="compositionally biased region" description="Polar residues" evidence="1">
    <location>
        <begin position="200"/>
        <end position="211"/>
    </location>
</feature>
<dbReference type="EMBL" id="BKCJ010000394">
    <property type="protein sequence ID" value="GEU32810.1"/>
    <property type="molecule type" value="Genomic_DNA"/>
</dbReference>
<proteinExistence type="predicted"/>
<accession>A0A6L2J818</accession>
<evidence type="ECO:0000313" key="2">
    <source>
        <dbReference type="EMBL" id="GEU32810.1"/>
    </source>
</evidence>
<name>A0A6L2J818_TANCI</name>
<protein>
    <submittedName>
        <fullName evidence="2">Pentatricopeptide repeat-containing protein</fullName>
    </submittedName>
</protein>
<feature type="region of interest" description="Disordered" evidence="1">
    <location>
        <begin position="178"/>
        <end position="211"/>
    </location>
</feature>
<dbReference type="AlphaFoldDB" id="A0A6L2J818"/>
<organism evidence="2">
    <name type="scientific">Tanacetum cinerariifolium</name>
    <name type="common">Dalmatian daisy</name>
    <name type="synonym">Chrysanthemum cinerariifolium</name>
    <dbReference type="NCBI Taxonomy" id="118510"/>
    <lineage>
        <taxon>Eukaryota</taxon>
        <taxon>Viridiplantae</taxon>
        <taxon>Streptophyta</taxon>
        <taxon>Embryophyta</taxon>
        <taxon>Tracheophyta</taxon>
        <taxon>Spermatophyta</taxon>
        <taxon>Magnoliopsida</taxon>
        <taxon>eudicotyledons</taxon>
        <taxon>Gunneridae</taxon>
        <taxon>Pentapetalae</taxon>
        <taxon>asterids</taxon>
        <taxon>campanulids</taxon>
        <taxon>Asterales</taxon>
        <taxon>Asteraceae</taxon>
        <taxon>Asteroideae</taxon>
        <taxon>Anthemideae</taxon>
        <taxon>Anthemidinae</taxon>
        <taxon>Tanacetum</taxon>
    </lineage>
</organism>
<feature type="compositionally biased region" description="Polar residues" evidence="1">
    <location>
        <begin position="178"/>
        <end position="187"/>
    </location>
</feature>